<keyword evidence="3" id="KW-0808">Transferase</keyword>
<dbReference type="GO" id="GO:0008974">
    <property type="term" value="F:phosphoribulokinase activity"/>
    <property type="evidence" value="ECO:0007669"/>
    <property type="project" value="UniProtKB-EC"/>
</dbReference>
<dbReference type="RefSeq" id="WP_093064708.1">
    <property type="nucleotide sequence ID" value="NZ_FNQP01000002.1"/>
</dbReference>
<evidence type="ECO:0000256" key="1">
    <source>
        <dbReference type="ARBA" id="ARBA00009719"/>
    </source>
</evidence>
<dbReference type="Gene3D" id="3.40.50.300">
    <property type="entry name" value="P-loop containing nucleotide triphosphate hydrolases"/>
    <property type="match status" value="1"/>
</dbReference>
<keyword evidence="5 10" id="KW-0418">Kinase</keyword>
<evidence type="ECO:0000256" key="3">
    <source>
        <dbReference type="ARBA" id="ARBA00022679"/>
    </source>
</evidence>
<dbReference type="Proteomes" id="UP000199397">
    <property type="component" value="Unassembled WGS sequence"/>
</dbReference>
<dbReference type="OrthoDB" id="9773443at2"/>
<evidence type="ECO:0000256" key="7">
    <source>
        <dbReference type="ARBA" id="ARBA00047663"/>
    </source>
</evidence>
<feature type="domain" description="Phosphoribulokinase/uridine kinase" evidence="9">
    <location>
        <begin position="7"/>
        <end position="228"/>
    </location>
</feature>
<keyword evidence="6" id="KW-0067">ATP-binding</keyword>
<protein>
    <recommendedName>
        <fullName evidence="2 8">Phosphoribulokinase</fullName>
        <ecNumber evidence="2 8">2.7.1.19</ecNumber>
    </recommendedName>
</protein>
<evidence type="ECO:0000313" key="10">
    <source>
        <dbReference type="EMBL" id="SDZ82614.1"/>
    </source>
</evidence>
<dbReference type="EMBL" id="FNQP01000002">
    <property type="protein sequence ID" value="SDZ82614.1"/>
    <property type="molecule type" value="Genomic_DNA"/>
</dbReference>
<evidence type="ECO:0000256" key="4">
    <source>
        <dbReference type="ARBA" id="ARBA00022741"/>
    </source>
</evidence>
<name>A0A1H3W861_9GAMM</name>
<evidence type="ECO:0000256" key="2">
    <source>
        <dbReference type="ARBA" id="ARBA00012042"/>
    </source>
</evidence>
<gene>
    <name evidence="10" type="ORF">SAMN05660964_00315</name>
</gene>
<accession>A0A1H3W861</accession>
<dbReference type="NCBIfam" id="NF011997">
    <property type="entry name" value="PRK15453.1"/>
    <property type="match status" value="1"/>
</dbReference>
<comment type="similarity">
    <text evidence="1 8">Belongs to the phosphoribulokinase family.</text>
</comment>
<dbReference type="InterPro" id="IPR006083">
    <property type="entry name" value="PRK/URK"/>
</dbReference>
<dbReference type="GO" id="GO:0005975">
    <property type="term" value="P:carbohydrate metabolic process"/>
    <property type="evidence" value="ECO:0007669"/>
    <property type="project" value="InterPro"/>
</dbReference>
<proteinExistence type="inferred from homology"/>
<dbReference type="InterPro" id="IPR006082">
    <property type="entry name" value="PRK"/>
</dbReference>
<dbReference type="STRING" id="525918.SAMN05660964_00315"/>
<reference evidence="10 11" key="1">
    <citation type="submission" date="2016-10" db="EMBL/GenBank/DDBJ databases">
        <authorList>
            <person name="de Groot N.N."/>
        </authorList>
    </citation>
    <scope>NUCLEOTIDE SEQUENCE [LARGE SCALE GENOMIC DNA]</scope>
    <source>
        <strain evidence="10 11">DSM 21228</strain>
    </source>
</reference>
<dbReference type="EC" id="2.7.1.19" evidence="2 8"/>
<dbReference type="GO" id="GO:0005524">
    <property type="term" value="F:ATP binding"/>
    <property type="evidence" value="ECO:0007669"/>
    <property type="project" value="UniProtKB-KW"/>
</dbReference>
<evidence type="ECO:0000256" key="8">
    <source>
        <dbReference type="RuleBase" id="RU004082"/>
    </source>
</evidence>
<dbReference type="InterPro" id="IPR027417">
    <property type="entry name" value="P-loop_NTPase"/>
</dbReference>
<comment type="catalytic activity">
    <reaction evidence="7 8">
        <text>D-ribulose 5-phosphate + ATP = D-ribulose 1,5-bisphosphate + ADP + H(+)</text>
        <dbReference type="Rhea" id="RHEA:19365"/>
        <dbReference type="ChEBI" id="CHEBI:15378"/>
        <dbReference type="ChEBI" id="CHEBI:30616"/>
        <dbReference type="ChEBI" id="CHEBI:57870"/>
        <dbReference type="ChEBI" id="CHEBI:58121"/>
        <dbReference type="ChEBI" id="CHEBI:456216"/>
        <dbReference type="EC" id="2.7.1.19"/>
    </reaction>
</comment>
<evidence type="ECO:0000256" key="6">
    <source>
        <dbReference type="ARBA" id="ARBA00022840"/>
    </source>
</evidence>
<evidence type="ECO:0000259" key="9">
    <source>
        <dbReference type="Pfam" id="PF00485"/>
    </source>
</evidence>
<dbReference type="Pfam" id="PF00485">
    <property type="entry name" value="PRK"/>
    <property type="match status" value="1"/>
</dbReference>
<dbReference type="SUPFAM" id="SSF52540">
    <property type="entry name" value="P-loop containing nucleoside triphosphate hydrolases"/>
    <property type="match status" value="1"/>
</dbReference>
<dbReference type="PRINTS" id="PR00478">
    <property type="entry name" value="PHRIBLKINASE"/>
</dbReference>
<sequence length="305" mass="34347">MSQKHPVIAVTGSSGAGTTFVKRAFEHIFFREKITAAVVEGDSFHSVTRTEFKQRSAVETNFSHFGPEANDFHSLEALFKSYGETGSGKKRYYLHNDAEAAHHQKRLAAMGVTCAAGSGEFTPWEDTEQNTDILFYEGLHGLVKDITPDQKYGGYDVAKYVDLGIGVVPSVNLEWIQKISRDHAERGYSPEATVDTIMRRMPDYINHITPQFSRTHINFQRVPTVDTSNPFIARDIPTADESFVIIRFADPKRFNVDFPFLLSMIHDSFMSRRNSIVVPGGKMVLAMELILNPIIHDMIESRNKA</sequence>
<dbReference type="PROSITE" id="PS00567">
    <property type="entry name" value="PHOSPHORIBULOKINASE"/>
    <property type="match status" value="1"/>
</dbReference>
<dbReference type="AlphaFoldDB" id="A0A1H3W861"/>
<evidence type="ECO:0000313" key="11">
    <source>
        <dbReference type="Proteomes" id="UP000199397"/>
    </source>
</evidence>
<keyword evidence="4" id="KW-0547">Nucleotide-binding</keyword>
<keyword evidence="11" id="KW-1185">Reference proteome</keyword>
<evidence type="ECO:0000256" key="5">
    <source>
        <dbReference type="ARBA" id="ARBA00022777"/>
    </source>
</evidence>
<organism evidence="10 11">
    <name type="scientific">Thiothrix caldifontis</name>
    <dbReference type="NCBI Taxonomy" id="525918"/>
    <lineage>
        <taxon>Bacteria</taxon>
        <taxon>Pseudomonadati</taxon>
        <taxon>Pseudomonadota</taxon>
        <taxon>Gammaproteobacteria</taxon>
        <taxon>Thiotrichales</taxon>
        <taxon>Thiotrichaceae</taxon>
        <taxon>Thiothrix</taxon>
    </lineage>
</organism>